<comment type="caution">
    <text evidence="1">The sequence shown here is derived from an EMBL/GenBank/DDBJ whole genome shotgun (WGS) entry which is preliminary data.</text>
</comment>
<accession>A0A1V4J780</accession>
<organism evidence="1 2">
    <name type="scientific">Patagioenas fasciata monilis</name>
    <dbReference type="NCBI Taxonomy" id="372326"/>
    <lineage>
        <taxon>Eukaryota</taxon>
        <taxon>Metazoa</taxon>
        <taxon>Chordata</taxon>
        <taxon>Craniata</taxon>
        <taxon>Vertebrata</taxon>
        <taxon>Euteleostomi</taxon>
        <taxon>Archelosauria</taxon>
        <taxon>Archosauria</taxon>
        <taxon>Dinosauria</taxon>
        <taxon>Saurischia</taxon>
        <taxon>Theropoda</taxon>
        <taxon>Coelurosauria</taxon>
        <taxon>Aves</taxon>
        <taxon>Neognathae</taxon>
        <taxon>Neoaves</taxon>
        <taxon>Columbimorphae</taxon>
        <taxon>Columbiformes</taxon>
        <taxon>Columbidae</taxon>
        <taxon>Patagioenas</taxon>
    </lineage>
</organism>
<dbReference type="AlphaFoldDB" id="A0A1V4J780"/>
<evidence type="ECO:0000313" key="1">
    <source>
        <dbReference type="EMBL" id="OPJ68083.1"/>
    </source>
</evidence>
<protein>
    <submittedName>
        <fullName evidence="1">Uncharacterized protein</fullName>
    </submittedName>
</protein>
<dbReference type="Proteomes" id="UP000190648">
    <property type="component" value="Unassembled WGS sequence"/>
</dbReference>
<dbReference type="EMBL" id="LSYS01008681">
    <property type="protein sequence ID" value="OPJ68083.1"/>
    <property type="molecule type" value="Genomic_DNA"/>
</dbReference>
<keyword evidence="2" id="KW-1185">Reference proteome</keyword>
<proteinExistence type="predicted"/>
<gene>
    <name evidence="1" type="ORF">AV530_019935</name>
</gene>
<sequence length="90" mass="9979">MMKPWRKANVPPDVAFPAGDASCGSPRPALHAEKHTMGRRVCFIAGLQELASEPFRHHQERKLFSYFTPSLLQALQGGGRHPSGNNLMQI</sequence>
<evidence type="ECO:0000313" key="2">
    <source>
        <dbReference type="Proteomes" id="UP000190648"/>
    </source>
</evidence>
<reference evidence="1 2" key="1">
    <citation type="submission" date="2016-02" db="EMBL/GenBank/DDBJ databases">
        <title>Band-tailed pigeon sequencing and assembly.</title>
        <authorList>
            <person name="Soares A.E."/>
            <person name="Novak B.J."/>
            <person name="Rice E.S."/>
            <person name="O'Connell B."/>
            <person name="Chang D."/>
            <person name="Weber S."/>
            <person name="Shapiro B."/>
        </authorList>
    </citation>
    <scope>NUCLEOTIDE SEQUENCE [LARGE SCALE GENOMIC DNA]</scope>
    <source>
        <strain evidence="1">BTP2013</strain>
        <tissue evidence="1">Blood</tissue>
    </source>
</reference>
<name>A0A1V4J780_PATFA</name>